<keyword evidence="3" id="KW-1185">Reference proteome</keyword>
<dbReference type="Proteomes" id="UP001595690">
    <property type="component" value="Unassembled WGS sequence"/>
</dbReference>
<proteinExistence type="predicted"/>
<accession>A0ABV8CB30</accession>
<name>A0ABV8CB30_9PSEU</name>
<evidence type="ECO:0000256" key="1">
    <source>
        <dbReference type="SAM" id="Phobius"/>
    </source>
</evidence>
<evidence type="ECO:0000313" key="3">
    <source>
        <dbReference type="Proteomes" id="UP001595690"/>
    </source>
</evidence>
<keyword evidence="1" id="KW-0472">Membrane</keyword>
<feature type="transmembrane region" description="Helical" evidence="1">
    <location>
        <begin position="38"/>
        <end position="58"/>
    </location>
</feature>
<dbReference type="EMBL" id="JBHRZI010000057">
    <property type="protein sequence ID" value="MFC3899198.1"/>
    <property type="molecule type" value="Genomic_DNA"/>
</dbReference>
<keyword evidence="1" id="KW-0812">Transmembrane</keyword>
<protein>
    <submittedName>
        <fullName evidence="2">Uncharacterized protein</fullName>
    </submittedName>
</protein>
<keyword evidence="1" id="KW-1133">Transmembrane helix</keyword>
<evidence type="ECO:0000313" key="2">
    <source>
        <dbReference type="EMBL" id="MFC3899198.1"/>
    </source>
</evidence>
<comment type="caution">
    <text evidence="2">The sequence shown here is derived from an EMBL/GenBank/DDBJ whole genome shotgun (WGS) entry which is preliminary data.</text>
</comment>
<dbReference type="RefSeq" id="WP_382381273.1">
    <property type="nucleotide sequence ID" value="NZ_JBHRZI010000057.1"/>
</dbReference>
<reference evidence="3" key="1">
    <citation type="journal article" date="2019" name="Int. J. Syst. Evol. Microbiol.">
        <title>The Global Catalogue of Microorganisms (GCM) 10K type strain sequencing project: providing services to taxonomists for standard genome sequencing and annotation.</title>
        <authorList>
            <consortium name="The Broad Institute Genomics Platform"/>
            <consortium name="The Broad Institute Genome Sequencing Center for Infectious Disease"/>
            <person name="Wu L."/>
            <person name="Ma J."/>
        </authorList>
    </citation>
    <scope>NUCLEOTIDE SEQUENCE [LARGE SCALE GENOMIC DNA]</scope>
    <source>
        <strain evidence="3">CGMCC 4.7405</strain>
    </source>
</reference>
<gene>
    <name evidence="2" type="ORF">ACFOWZ_47700</name>
</gene>
<organism evidence="2 3">
    <name type="scientific">Lentzea rhizosphaerae</name>
    <dbReference type="NCBI Taxonomy" id="2041025"/>
    <lineage>
        <taxon>Bacteria</taxon>
        <taxon>Bacillati</taxon>
        <taxon>Actinomycetota</taxon>
        <taxon>Actinomycetes</taxon>
        <taxon>Pseudonocardiales</taxon>
        <taxon>Pseudonocardiaceae</taxon>
        <taxon>Lentzea</taxon>
    </lineage>
</organism>
<sequence length="259" mass="28017">MNVEDELRGALDVSAPPATTTLDDVLRRGRRRLFARRAGAAFGAMAVVAVIGIGGAVWNQAGPSVPLGNPGQWPRVSETAREPMHPNDPNRDCGIQLPAVPLVRNFGGVAFSAEQLRSWRKKAQAVISPVDIDSEIVEDVLNTYDFDVVDERGTGSVRLSAGTFSGTPSEAADEAVWANGSCEPPRRAEARDGTVYQLYDLRWESPTKTQTLHVYRPDGHVFRIVQSNRGRAEPSRGRETLPLTVEQLVKLGPAVAAVA</sequence>